<accession>A0ACD5T897</accession>
<protein>
    <submittedName>
        <fullName evidence="1">Uncharacterized protein</fullName>
    </submittedName>
</protein>
<keyword evidence="2" id="KW-1185">Reference proteome</keyword>
<sequence>MCTLEQRGRVFVLTLTGDGEHRLGHALIASIRSALASVAATAAQANKAGPGAALVTVAEGRFFSNGLDIGWAGTSRAKLGELVDALRPVAADLLALPMPTVAALTGHASAGGFLLALCHDYRVMRADRGVLYMSEVDIGLPLPPYFMAVLRAKISSAQALRDVVLRGRRLRAPEAKELGVVDVVCPGAPETAAEALRLAEELAARKWDGAVYASIRISMFPDACRSVGIVEESDEEKARNFASKL</sequence>
<evidence type="ECO:0000313" key="1">
    <source>
        <dbReference type="EnsemblPlants" id="AVESA.00010b.r2.1AG0008950.1.CDS.1"/>
    </source>
</evidence>
<organism evidence="1 2">
    <name type="scientific">Avena sativa</name>
    <name type="common">Oat</name>
    <dbReference type="NCBI Taxonomy" id="4498"/>
    <lineage>
        <taxon>Eukaryota</taxon>
        <taxon>Viridiplantae</taxon>
        <taxon>Streptophyta</taxon>
        <taxon>Embryophyta</taxon>
        <taxon>Tracheophyta</taxon>
        <taxon>Spermatophyta</taxon>
        <taxon>Magnoliopsida</taxon>
        <taxon>Liliopsida</taxon>
        <taxon>Poales</taxon>
        <taxon>Poaceae</taxon>
        <taxon>BOP clade</taxon>
        <taxon>Pooideae</taxon>
        <taxon>Poodae</taxon>
        <taxon>Poeae</taxon>
        <taxon>Poeae Chloroplast Group 1 (Aveneae type)</taxon>
        <taxon>Aveninae</taxon>
        <taxon>Avena</taxon>
    </lineage>
</organism>
<evidence type="ECO:0000313" key="2">
    <source>
        <dbReference type="Proteomes" id="UP001732700"/>
    </source>
</evidence>
<reference evidence="1" key="2">
    <citation type="submission" date="2025-09" db="UniProtKB">
        <authorList>
            <consortium name="EnsemblPlants"/>
        </authorList>
    </citation>
    <scope>IDENTIFICATION</scope>
</reference>
<reference evidence="1" key="1">
    <citation type="submission" date="2021-05" db="EMBL/GenBank/DDBJ databases">
        <authorList>
            <person name="Scholz U."/>
            <person name="Mascher M."/>
            <person name="Fiebig A."/>
        </authorList>
    </citation>
    <scope>NUCLEOTIDE SEQUENCE [LARGE SCALE GENOMIC DNA]</scope>
</reference>
<proteinExistence type="predicted"/>
<name>A0ACD5T897_AVESA</name>
<dbReference type="EnsemblPlants" id="AVESA.00010b.r2.1AG0008950.1">
    <property type="protein sequence ID" value="AVESA.00010b.r2.1AG0008950.1.CDS.1"/>
    <property type="gene ID" value="AVESA.00010b.r2.1AG0008950"/>
</dbReference>
<dbReference type="Proteomes" id="UP001732700">
    <property type="component" value="Chromosome 1A"/>
</dbReference>